<name>A0AAD9J1S6_9ANNE</name>
<sequence>MSVVGMIVITWLPLWTLYIMIATVSALSGASKLLQLVAIVRTQNDAIVRPLTWALGTCTATVRILTGIVQTKDPFMVLLATQAALLNGAIGLSAAIFKPKPM</sequence>
<evidence type="ECO:0000256" key="1">
    <source>
        <dbReference type="SAM" id="Phobius"/>
    </source>
</evidence>
<feature type="transmembrane region" description="Helical" evidence="1">
    <location>
        <begin position="75"/>
        <end position="97"/>
    </location>
</feature>
<reference evidence="2" key="1">
    <citation type="journal article" date="2023" name="Mol. Biol. Evol.">
        <title>Third-Generation Sequencing Reveals the Adaptive Role of the Epigenome in Three Deep-Sea Polychaetes.</title>
        <authorList>
            <person name="Perez M."/>
            <person name="Aroh O."/>
            <person name="Sun Y."/>
            <person name="Lan Y."/>
            <person name="Juniper S.K."/>
            <person name="Young C.R."/>
            <person name="Angers B."/>
            <person name="Qian P.Y."/>
        </authorList>
    </citation>
    <scope>NUCLEOTIDE SEQUENCE</scope>
    <source>
        <strain evidence="2">P08H-3</strain>
    </source>
</reference>
<keyword evidence="3" id="KW-1185">Reference proteome</keyword>
<organism evidence="2 3">
    <name type="scientific">Paralvinella palmiformis</name>
    <dbReference type="NCBI Taxonomy" id="53620"/>
    <lineage>
        <taxon>Eukaryota</taxon>
        <taxon>Metazoa</taxon>
        <taxon>Spiralia</taxon>
        <taxon>Lophotrochozoa</taxon>
        <taxon>Annelida</taxon>
        <taxon>Polychaeta</taxon>
        <taxon>Sedentaria</taxon>
        <taxon>Canalipalpata</taxon>
        <taxon>Terebellida</taxon>
        <taxon>Terebelliformia</taxon>
        <taxon>Alvinellidae</taxon>
        <taxon>Paralvinella</taxon>
    </lineage>
</organism>
<proteinExistence type="predicted"/>
<evidence type="ECO:0000313" key="3">
    <source>
        <dbReference type="Proteomes" id="UP001208570"/>
    </source>
</evidence>
<evidence type="ECO:0000313" key="2">
    <source>
        <dbReference type="EMBL" id="KAK2144448.1"/>
    </source>
</evidence>
<keyword evidence="1" id="KW-1133">Transmembrane helix</keyword>
<dbReference type="Proteomes" id="UP001208570">
    <property type="component" value="Unassembled WGS sequence"/>
</dbReference>
<feature type="transmembrane region" description="Helical" evidence="1">
    <location>
        <begin position="6"/>
        <end position="30"/>
    </location>
</feature>
<protein>
    <submittedName>
        <fullName evidence="2">Uncharacterized protein</fullName>
    </submittedName>
</protein>
<dbReference type="EMBL" id="JAODUP010000756">
    <property type="protein sequence ID" value="KAK2144448.1"/>
    <property type="molecule type" value="Genomic_DNA"/>
</dbReference>
<keyword evidence="1" id="KW-0812">Transmembrane</keyword>
<dbReference type="AlphaFoldDB" id="A0AAD9J1S6"/>
<keyword evidence="1" id="KW-0472">Membrane</keyword>
<accession>A0AAD9J1S6</accession>
<gene>
    <name evidence="2" type="ORF">LSH36_756g01022</name>
</gene>
<comment type="caution">
    <text evidence="2">The sequence shown here is derived from an EMBL/GenBank/DDBJ whole genome shotgun (WGS) entry which is preliminary data.</text>
</comment>